<reference evidence="2 3" key="1">
    <citation type="submission" date="2023-01" db="EMBL/GenBank/DDBJ databases">
        <title>Analysis of 21 Apiospora genomes using comparative genomics revels a genus with tremendous synthesis potential of carbohydrate active enzymes and secondary metabolites.</title>
        <authorList>
            <person name="Sorensen T."/>
        </authorList>
    </citation>
    <scope>NUCLEOTIDE SEQUENCE [LARGE SCALE GENOMIC DNA]</scope>
    <source>
        <strain evidence="2 3">CBS 117206</strain>
    </source>
</reference>
<evidence type="ECO:0000256" key="1">
    <source>
        <dbReference type="SAM" id="MobiDB-lite"/>
    </source>
</evidence>
<dbReference type="Proteomes" id="UP001392437">
    <property type="component" value="Unassembled WGS sequence"/>
</dbReference>
<evidence type="ECO:0008006" key="4">
    <source>
        <dbReference type="Google" id="ProtNLM"/>
    </source>
</evidence>
<feature type="region of interest" description="Disordered" evidence="1">
    <location>
        <begin position="1"/>
        <end position="62"/>
    </location>
</feature>
<dbReference type="EMBL" id="JAQQWP010000006">
    <property type="protein sequence ID" value="KAK8114619.1"/>
    <property type="molecule type" value="Genomic_DNA"/>
</dbReference>
<keyword evidence="3" id="KW-1185">Reference proteome</keyword>
<sequence>MDNTQHSSPMDTDFPSSPSTMYSPTESQFSTSSLPSSTSSFDLDMDMDIDSESMPISPINTSDMMPPSPVANRAQMNNGSSPCIQGCHHEAATNILSSRPTPPPTLTSRRAAENTAFREKVRQMALPLAPLVQLTTGDVHPRFPATLLNFWLLTDHELESLASFYHQRTPCVWTRHYPCPVVWSPSMPLEEKRRKIGKFIGLRGCETPVACKSEEQLLEEARQARWRDEDEMGRRKLPW</sequence>
<protein>
    <recommendedName>
        <fullName evidence="4">Beta-xylosidase</fullName>
    </recommendedName>
</protein>
<gene>
    <name evidence="2" type="ORF">PG999_006688</name>
</gene>
<evidence type="ECO:0000313" key="3">
    <source>
        <dbReference type="Proteomes" id="UP001392437"/>
    </source>
</evidence>
<dbReference type="AlphaFoldDB" id="A0AAW0QW63"/>
<evidence type="ECO:0000313" key="2">
    <source>
        <dbReference type="EMBL" id="KAK8114619.1"/>
    </source>
</evidence>
<comment type="caution">
    <text evidence="2">The sequence shown here is derived from an EMBL/GenBank/DDBJ whole genome shotgun (WGS) entry which is preliminary data.</text>
</comment>
<proteinExistence type="predicted"/>
<accession>A0AAW0QW63</accession>
<feature type="compositionally biased region" description="Polar residues" evidence="1">
    <location>
        <begin position="1"/>
        <end position="26"/>
    </location>
</feature>
<name>A0AAW0QW63_9PEZI</name>
<feature type="compositionally biased region" description="Low complexity" evidence="1">
    <location>
        <begin position="27"/>
        <end position="42"/>
    </location>
</feature>
<organism evidence="2 3">
    <name type="scientific">Apiospora kogelbergensis</name>
    <dbReference type="NCBI Taxonomy" id="1337665"/>
    <lineage>
        <taxon>Eukaryota</taxon>
        <taxon>Fungi</taxon>
        <taxon>Dikarya</taxon>
        <taxon>Ascomycota</taxon>
        <taxon>Pezizomycotina</taxon>
        <taxon>Sordariomycetes</taxon>
        <taxon>Xylariomycetidae</taxon>
        <taxon>Amphisphaeriales</taxon>
        <taxon>Apiosporaceae</taxon>
        <taxon>Apiospora</taxon>
    </lineage>
</organism>